<protein>
    <submittedName>
        <fullName evidence="8">2,5-diketo-D-gluconic acid reductase</fullName>
    </submittedName>
</protein>
<dbReference type="PROSITE" id="PS00798">
    <property type="entry name" value="ALDOKETO_REDUCTASE_1"/>
    <property type="match status" value="1"/>
</dbReference>
<evidence type="ECO:0000313" key="8">
    <source>
        <dbReference type="EMBL" id="NMM94394.1"/>
    </source>
</evidence>
<feature type="site" description="Lowers pKa of active site Tyr" evidence="6">
    <location>
        <position position="73"/>
    </location>
</feature>
<dbReference type="GO" id="GO:0016616">
    <property type="term" value="F:oxidoreductase activity, acting on the CH-OH group of donors, NAD or NADP as acceptor"/>
    <property type="evidence" value="ECO:0007669"/>
    <property type="project" value="UniProtKB-ARBA"/>
</dbReference>
<dbReference type="InterPro" id="IPR023210">
    <property type="entry name" value="NADP_OxRdtase_dom"/>
</dbReference>
<dbReference type="AlphaFoldDB" id="A0A7Y0EQ60"/>
<dbReference type="SUPFAM" id="SSF51430">
    <property type="entry name" value="NAD(P)-linked oxidoreductase"/>
    <property type="match status" value="1"/>
</dbReference>
<dbReference type="PANTHER" id="PTHR43827">
    <property type="entry name" value="2,5-DIKETO-D-GLUCONIC ACID REDUCTASE"/>
    <property type="match status" value="1"/>
</dbReference>
<keyword evidence="9" id="KW-1185">Reference proteome</keyword>
<evidence type="ECO:0000313" key="9">
    <source>
        <dbReference type="Proteomes" id="UP000532194"/>
    </source>
</evidence>
<accession>A0A7Y0EQ60</accession>
<dbReference type="PRINTS" id="PR00069">
    <property type="entry name" value="ALDKETRDTASE"/>
</dbReference>
<evidence type="ECO:0000256" key="5">
    <source>
        <dbReference type="PIRSR" id="PIRSR000097-2"/>
    </source>
</evidence>
<keyword evidence="2" id="KW-0521">NADP</keyword>
<dbReference type="PROSITE" id="PS00062">
    <property type="entry name" value="ALDOKETO_REDUCTASE_2"/>
    <property type="match status" value="1"/>
</dbReference>
<dbReference type="InterPro" id="IPR020471">
    <property type="entry name" value="AKR"/>
</dbReference>
<name>A0A7Y0EQ60_9BIFI</name>
<dbReference type="RefSeq" id="WP_169172411.1">
    <property type="nucleotide sequence ID" value="NZ_JAAIII010000004.1"/>
</dbReference>
<gene>
    <name evidence="8" type="ORF">G1C95_1581</name>
</gene>
<dbReference type="PROSITE" id="PS00063">
    <property type="entry name" value="ALDOKETO_REDUCTASE_3"/>
    <property type="match status" value="1"/>
</dbReference>
<evidence type="ECO:0000256" key="3">
    <source>
        <dbReference type="ARBA" id="ARBA00023002"/>
    </source>
</evidence>
<evidence type="ECO:0000259" key="7">
    <source>
        <dbReference type="Pfam" id="PF00248"/>
    </source>
</evidence>
<reference evidence="8 9" key="1">
    <citation type="submission" date="2020-02" db="EMBL/GenBank/DDBJ databases">
        <title>Characterization of phylogenetic diversity of novel bifidobacterial species isolated in Czech ZOOs.</title>
        <authorList>
            <person name="Lugli G.A."/>
            <person name="Vera N.B."/>
            <person name="Ventura M."/>
        </authorList>
    </citation>
    <scope>NUCLEOTIDE SEQUENCE [LARGE SCALE GENOMIC DNA]</scope>
    <source>
        <strain evidence="8 9">DSM 109957</strain>
    </source>
</reference>
<evidence type="ECO:0000256" key="2">
    <source>
        <dbReference type="ARBA" id="ARBA00022857"/>
    </source>
</evidence>
<sequence length="286" mass="32232">MNTITLSNGVEVPQLGFGVFQIPQDQTAQAVRDAVEVGYRHIDTAQSYFNEAQVGEGVATCGIDRKELFITTKVWIEHYGYENAKVSLEESFKKLNLDYIDLVLLHQPFADYYGAWRALEEFYRDGRIRAIGVSNFNPGRLADIAAFNDIAPMVNQVETNPFHQQVAAHENMVARHVAHEAWAPFGEGRNGLFDNPVLARIGEAHGKSVAQVVLRWLMQRDVIALAKSTHKERMAENFDIFDFELSAEEMATIATLDSHTSLFFDHDAPETVDKFVKMVADRRGRA</sequence>
<dbReference type="InterPro" id="IPR036812">
    <property type="entry name" value="NAD(P)_OxRdtase_dom_sf"/>
</dbReference>
<dbReference type="CDD" id="cd19133">
    <property type="entry name" value="AKR_AKR5F1"/>
    <property type="match status" value="1"/>
</dbReference>
<dbReference type="FunFam" id="3.20.20.100:FF:000015">
    <property type="entry name" value="Oxidoreductase, aldo/keto reductase family"/>
    <property type="match status" value="1"/>
</dbReference>
<comment type="similarity">
    <text evidence="1">Belongs to the aldo/keto reductase family.</text>
</comment>
<evidence type="ECO:0000256" key="6">
    <source>
        <dbReference type="PIRSR" id="PIRSR000097-3"/>
    </source>
</evidence>
<dbReference type="Gene3D" id="3.20.20.100">
    <property type="entry name" value="NADP-dependent oxidoreductase domain"/>
    <property type="match status" value="1"/>
</dbReference>
<comment type="caution">
    <text evidence="8">The sequence shown here is derived from an EMBL/GenBank/DDBJ whole genome shotgun (WGS) entry which is preliminary data.</text>
</comment>
<feature type="active site" description="Proton donor" evidence="4">
    <location>
        <position position="48"/>
    </location>
</feature>
<organism evidence="8 9">
    <name type="scientific">Bifidobacterium oedipodis</name>
    <dbReference type="NCBI Taxonomy" id="2675322"/>
    <lineage>
        <taxon>Bacteria</taxon>
        <taxon>Bacillati</taxon>
        <taxon>Actinomycetota</taxon>
        <taxon>Actinomycetes</taxon>
        <taxon>Bifidobacteriales</taxon>
        <taxon>Bifidobacteriaceae</taxon>
        <taxon>Bifidobacterium</taxon>
    </lineage>
</organism>
<dbReference type="Proteomes" id="UP000532194">
    <property type="component" value="Unassembled WGS sequence"/>
</dbReference>
<evidence type="ECO:0000256" key="1">
    <source>
        <dbReference type="ARBA" id="ARBA00007905"/>
    </source>
</evidence>
<feature type="binding site" evidence="5">
    <location>
        <position position="106"/>
    </location>
    <ligand>
        <name>substrate</name>
    </ligand>
</feature>
<dbReference type="PANTHER" id="PTHR43827:SF3">
    <property type="entry name" value="NADP-DEPENDENT OXIDOREDUCTASE DOMAIN-CONTAINING PROTEIN"/>
    <property type="match status" value="1"/>
</dbReference>
<dbReference type="PIRSF" id="PIRSF000097">
    <property type="entry name" value="AKR"/>
    <property type="match status" value="1"/>
</dbReference>
<keyword evidence="3" id="KW-0560">Oxidoreductase</keyword>
<dbReference type="Pfam" id="PF00248">
    <property type="entry name" value="Aldo_ket_red"/>
    <property type="match status" value="1"/>
</dbReference>
<proteinExistence type="inferred from homology"/>
<dbReference type="InterPro" id="IPR018170">
    <property type="entry name" value="Aldo/ket_reductase_CS"/>
</dbReference>
<evidence type="ECO:0000256" key="4">
    <source>
        <dbReference type="PIRSR" id="PIRSR000097-1"/>
    </source>
</evidence>
<dbReference type="EMBL" id="JAAIII010000004">
    <property type="protein sequence ID" value="NMM94394.1"/>
    <property type="molecule type" value="Genomic_DNA"/>
</dbReference>
<feature type="domain" description="NADP-dependent oxidoreductase" evidence="7">
    <location>
        <begin position="21"/>
        <end position="256"/>
    </location>
</feature>